<dbReference type="SUPFAM" id="SSF48371">
    <property type="entry name" value="ARM repeat"/>
    <property type="match status" value="1"/>
</dbReference>
<comment type="caution">
    <text evidence="3">The sequence shown here is derived from an EMBL/GenBank/DDBJ whole genome shotgun (WGS) entry which is preliminary data.</text>
</comment>
<dbReference type="EMBL" id="JAFNEN010000074">
    <property type="protein sequence ID" value="KAG8196199.1"/>
    <property type="molecule type" value="Genomic_DNA"/>
</dbReference>
<protein>
    <recommendedName>
        <fullName evidence="5">Serine/threonine-protein phosphatase 4 regulatory subunit 1</fullName>
    </recommendedName>
</protein>
<keyword evidence="1" id="KW-0677">Repeat</keyword>
<evidence type="ECO:0000256" key="1">
    <source>
        <dbReference type="ARBA" id="ARBA00022737"/>
    </source>
</evidence>
<dbReference type="PANTHER" id="PTHR10648">
    <property type="entry name" value="SERINE/THREONINE-PROTEIN PHOSPHATASE PP2A 65 KDA REGULATORY SUBUNIT"/>
    <property type="match status" value="1"/>
</dbReference>
<feature type="compositionally biased region" description="Basic and acidic residues" evidence="2">
    <location>
        <begin position="43"/>
        <end position="52"/>
    </location>
</feature>
<evidence type="ECO:0000256" key="2">
    <source>
        <dbReference type="SAM" id="MobiDB-lite"/>
    </source>
</evidence>
<dbReference type="InterPro" id="IPR000357">
    <property type="entry name" value="HEAT"/>
</dbReference>
<proteinExistence type="predicted"/>
<dbReference type="InterPro" id="IPR051023">
    <property type="entry name" value="PP2A_Regulatory_Subunit_A"/>
</dbReference>
<evidence type="ECO:0000313" key="4">
    <source>
        <dbReference type="Proteomes" id="UP000827092"/>
    </source>
</evidence>
<dbReference type="Pfam" id="PF02985">
    <property type="entry name" value="HEAT"/>
    <property type="match status" value="1"/>
</dbReference>
<dbReference type="InterPro" id="IPR016024">
    <property type="entry name" value="ARM-type_fold"/>
</dbReference>
<evidence type="ECO:0008006" key="5">
    <source>
        <dbReference type="Google" id="ProtNLM"/>
    </source>
</evidence>
<dbReference type="GO" id="GO:0019888">
    <property type="term" value="F:protein phosphatase regulator activity"/>
    <property type="evidence" value="ECO:0007669"/>
    <property type="project" value="TreeGrafter"/>
</dbReference>
<keyword evidence="4" id="KW-1185">Reference proteome</keyword>
<reference evidence="3 4" key="1">
    <citation type="journal article" date="2022" name="Nat. Ecol. Evol.">
        <title>A masculinizing supergene underlies an exaggerated male reproductive morph in a spider.</title>
        <authorList>
            <person name="Hendrickx F."/>
            <person name="De Corte Z."/>
            <person name="Sonet G."/>
            <person name="Van Belleghem S.M."/>
            <person name="Kostlbacher S."/>
            <person name="Vangestel C."/>
        </authorList>
    </citation>
    <scope>NUCLEOTIDE SEQUENCE [LARGE SCALE GENOMIC DNA]</scope>
    <source>
        <strain evidence="3">W744_W776</strain>
    </source>
</reference>
<organism evidence="3 4">
    <name type="scientific">Oedothorax gibbosus</name>
    <dbReference type="NCBI Taxonomy" id="931172"/>
    <lineage>
        <taxon>Eukaryota</taxon>
        <taxon>Metazoa</taxon>
        <taxon>Ecdysozoa</taxon>
        <taxon>Arthropoda</taxon>
        <taxon>Chelicerata</taxon>
        <taxon>Arachnida</taxon>
        <taxon>Araneae</taxon>
        <taxon>Araneomorphae</taxon>
        <taxon>Entelegynae</taxon>
        <taxon>Araneoidea</taxon>
        <taxon>Linyphiidae</taxon>
        <taxon>Erigoninae</taxon>
        <taxon>Oedothorax</taxon>
    </lineage>
</organism>
<feature type="region of interest" description="Disordered" evidence="2">
    <location>
        <begin position="1"/>
        <end position="52"/>
    </location>
</feature>
<dbReference type="Gene3D" id="1.25.10.10">
    <property type="entry name" value="Leucine-rich Repeat Variant"/>
    <property type="match status" value="2"/>
</dbReference>
<dbReference type="GO" id="GO:0005737">
    <property type="term" value="C:cytoplasm"/>
    <property type="evidence" value="ECO:0007669"/>
    <property type="project" value="TreeGrafter"/>
</dbReference>
<feature type="compositionally biased region" description="Basic and acidic residues" evidence="2">
    <location>
        <begin position="421"/>
        <end position="437"/>
    </location>
</feature>
<dbReference type="Proteomes" id="UP000827092">
    <property type="component" value="Unassembled WGS sequence"/>
</dbReference>
<dbReference type="PANTHER" id="PTHR10648:SF1">
    <property type="entry name" value="SERINE_THREONINE-PROTEIN PHOSPHATASE 4 REGULATORY SUBUNIT 1"/>
    <property type="match status" value="1"/>
</dbReference>
<accession>A0AAV6VHM5</accession>
<dbReference type="InterPro" id="IPR011989">
    <property type="entry name" value="ARM-like"/>
</dbReference>
<feature type="region of interest" description="Disordered" evidence="2">
    <location>
        <begin position="412"/>
        <end position="437"/>
    </location>
</feature>
<name>A0AAV6VHM5_9ARAC</name>
<dbReference type="AlphaFoldDB" id="A0AAV6VHM5"/>
<sequence>MADIFLEIDPSEEQKDEQPQTTEKSSDEPICFTLTVEEPSDENENKTTKENNDLEVELELDNLYYFESQTNPTFEELATSDYIHNRQVAAKKILESLQKAGSNQDELQSIISIMCKLSEDEESLVRSELVQHIPSIALYCQGHPGLQLVIQQQLVPFTVKLLNDPQIAVRKLAQSALLVLLENCLIGELQLSEWICPLISQLAMCESNLEEQRIEDVTVMSMMIPLVPRSMVMKFFLEPYIALCCDQAFGVRTVCAMRFGTLCKIAGTETTELSLLPSFLNLCSDVLWGVRKACADVFVDVANVVSLKTRREVLPHIFINLLNDKSRFVENAALQSLGIFISTFADPSKTGCSFRDGEIHVDESVFASEAPQVRSNLSDDQKENPQTELTENSLAEDIQDIESYLGITENSTNSSSLLNTESERSRTRSEPQSIVRKDGRTRLHFDNINRCNNNTVLKSGADTFNTFQYWRSPIPEVELGIDLEGGNAKEIHVRTRTESGTSEIVVRISSDEEKDTVANRDGVSHVQVHSACVNTFSVEDGDGTDTKLLDAVNSTCQTKVLTFDNKKLVQIQETTNNSFVGMDSFAFDSSPEPLEKDYCESLSPEDQDIIPPKLLSKYTEIFEYYSLYYSEKAMESCAYSFPAVAFTLGRRYWPCIRATCKKIASDLKWSVRLPIASSLHALARVLGPEISERDLLPIFLEYLIDEDEVKMCLLRHLPQFLEQLSTEKRRCFLNSLPDFSEQGYDCRFRNWRFRCALAEQFQPTCLLYTTQEVYEYFLPIALGLLRDRVFTVRVKATEFVAHIIKLMYEDEETNKHCETLLSDLVTTLRSGKKWINRQTFVFLCDQLAKKKTLPKEVYEEKVLPHLFHLARDSVPNVRLAVARCLVYGDYLENLPHPHSMQLMSTLELLFEDKDADVRHIVCLWRKFMEVHNKRILKSGVQ</sequence>
<gene>
    <name evidence="3" type="ORF">JTE90_007927</name>
</gene>
<evidence type="ECO:0000313" key="3">
    <source>
        <dbReference type="EMBL" id="KAG8196199.1"/>
    </source>
</evidence>